<gene>
    <name evidence="2" type="ORF">PBF_22517</name>
</gene>
<dbReference type="AlphaFoldDB" id="W7LA90"/>
<dbReference type="PATRIC" id="fig|1307436.3.peg.4793"/>
<proteinExistence type="predicted"/>
<keyword evidence="1" id="KW-1133">Transmembrane helix</keyword>
<keyword evidence="1" id="KW-0472">Membrane</keyword>
<dbReference type="Proteomes" id="UP000019270">
    <property type="component" value="Unassembled WGS sequence"/>
</dbReference>
<keyword evidence="1" id="KW-0812">Transmembrane</keyword>
<dbReference type="EMBL" id="APVL01000030">
    <property type="protein sequence ID" value="EWG08734.1"/>
    <property type="molecule type" value="Genomic_DNA"/>
</dbReference>
<comment type="caution">
    <text evidence="2">The sequence shown here is derived from an EMBL/GenBank/DDBJ whole genome shotgun (WGS) entry which is preliminary data.</text>
</comment>
<name>W7LA90_CYTFI</name>
<evidence type="ECO:0000313" key="3">
    <source>
        <dbReference type="Proteomes" id="UP000019270"/>
    </source>
</evidence>
<evidence type="ECO:0000313" key="2">
    <source>
        <dbReference type="EMBL" id="EWG08734.1"/>
    </source>
</evidence>
<protein>
    <submittedName>
        <fullName evidence="2">Uncharacterized protein</fullName>
    </submittedName>
</protein>
<organism evidence="2 3">
    <name type="scientific">Cytobacillus firmus DS1</name>
    <dbReference type="NCBI Taxonomy" id="1307436"/>
    <lineage>
        <taxon>Bacteria</taxon>
        <taxon>Bacillati</taxon>
        <taxon>Bacillota</taxon>
        <taxon>Bacilli</taxon>
        <taxon>Bacillales</taxon>
        <taxon>Bacillaceae</taxon>
        <taxon>Cytobacillus</taxon>
    </lineage>
</organism>
<feature type="transmembrane region" description="Helical" evidence="1">
    <location>
        <begin position="28"/>
        <end position="50"/>
    </location>
</feature>
<reference evidence="3" key="1">
    <citation type="submission" date="2013-03" db="EMBL/GenBank/DDBJ databases">
        <title>Draft genome sequence of Bacillus firmus DS1.</title>
        <authorList>
            <person name="Peng D."/>
            <person name="Zhu L."/>
            <person name="Sun M."/>
        </authorList>
    </citation>
    <scope>NUCLEOTIDE SEQUENCE [LARGE SCALE GENOMIC DNA]</scope>
    <source>
        <strain evidence="3">DS1</strain>
    </source>
</reference>
<reference evidence="2 3" key="2">
    <citation type="journal article" date="2016" name="Sci. Rep.">
        <title>A novel serine protease, Sep1, from Bacillus firmus DS-1 has nematicidal activity and degrades multiple intestinal-associated nematode proteins.</title>
        <authorList>
            <person name="Geng C."/>
            <person name="Nie X."/>
            <person name="Tang Z."/>
            <person name="Zhang Y."/>
            <person name="Lin J."/>
            <person name="Sun M."/>
            <person name="Peng D."/>
        </authorList>
    </citation>
    <scope>NUCLEOTIDE SEQUENCE [LARGE SCALE GENOMIC DNA]</scope>
    <source>
        <strain evidence="2 3">DS1</strain>
    </source>
</reference>
<evidence type="ECO:0000256" key="1">
    <source>
        <dbReference type="SAM" id="Phobius"/>
    </source>
</evidence>
<dbReference type="RefSeq" id="WP_035332945.1">
    <property type="nucleotide sequence ID" value="NZ_APVL01000030.1"/>
</dbReference>
<accession>W7LA90</accession>
<sequence>MKCKPFDRGFLFFVLPGQLGWRGIPGLLGIYLGTCLGLAVYLTGFGIYLARFEVYLTFGTILLTENENDYEDRERLI</sequence>